<evidence type="ECO:0000313" key="2">
    <source>
        <dbReference type="EMBL" id="MBB5834385.1"/>
    </source>
</evidence>
<dbReference type="AlphaFoldDB" id="A0A7W9J3C5"/>
<organism evidence="2 3">
    <name type="scientific">Kribbella italica</name>
    <dbReference type="NCBI Taxonomy" id="1540520"/>
    <lineage>
        <taxon>Bacteria</taxon>
        <taxon>Bacillati</taxon>
        <taxon>Actinomycetota</taxon>
        <taxon>Actinomycetes</taxon>
        <taxon>Propionibacteriales</taxon>
        <taxon>Kribbellaceae</taxon>
        <taxon>Kribbella</taxon>
    </lineage>
</organism>
<dbReference type="Proteomes" id="UP000549971">
    <property type="component" value="Unassembled WGS sequence"/>
</dbReference>
<gene>
    <name evidence="2" type="ORF">HDA39_001119</name>
</gene>
<accession>A0A7W9J3C5</accession>
<protein>
    <submittedName>
        <fullName evidence="2">Uncharacterized protein</fullName>
    </submittedName>
</protein>
<proteinExistence type="predicted"/>
<evidence type="ECO:0000313" key="3">
    <source>
        <dbReference type="Proteomes" id="UP000549971"/>
    </source>
</evidence>
<evidence type="ECO:0000256" key="1">
    <source>
        <dbReference type="SAM" id="MobiDB-lite"/>
    </source>
</evidence>
<feature type="region of interest" description="Disordered" evidence="1">
    <location>
        <begin position="157"/>
        <end position="181"/>
    </location>
</feature>
<comment type="caution">
    <text evidence="2">The sequence shown here is derived from an EMBL/GenBank/DDBJ whole genome shotgun (WGS) entry which is preliminary data.</text>
</comment>
<name>A0A7W9J3C5_9ACTN</name>
<dbReference type="EMBL" id="JACHMY010000001">
    <property type="protein sequence ID" value="MBB5834385.1"/>
    <property type="molecule type" value="Genomic_DNA"/>
</dbReference>
<dbReference type="RefSeq" id="WP_184794157.1">
    <property type="nucleotide sequence ID" value="NZ_JACHMY010000001.1"/>
</dbReference>
<reference evidence="2 3" key="1">
    <citation type="submission" date="2020-08" db="EMBL/GenBank/DDBJ databases">
        <title>Sequencing the genomes of 1000 actinobacteria strains.</title>
        <authorList>
            <person name="Klenk H.-P."/>
        </authorList>
    </citation>
    <scope>NUCLEOTIDE SEQUENCE [LARGE SCALE GENOMIC DNA]</scope>
    <source>
        <strain evidence="2 3">DSM 28967</strain>
    </source>
</reference>
<sequence length="181" mass="19399">MIPGGWRLATCSYAEYEPGMGVPVRTSVGPHPAYPDIAWIGALAPFGIFGKMDDRPIDEQRAAYWSRLHQQAAVIETRLDQLSTAYPGRPLVLLCWCTRPPAGRGVTVAEWVSTCHRRWAAAWFGEHHGLTVPELGVSGLEDNASVLDFPVPGHTAIPGDAGSTVSGASGADQHHPRGGHS</sequence>
<keyword evidence="3" id="KW-1185">Reference proteome</keyword>